<dbReference type="PANTHER" id="PTHR45859:SF1">
    <property type="entry name" value="TRANSLATION INITIATION FACTOR EIF-2B SUBUNIT BETA"/>
    <property type="match status" value="1"/>
</dbReference>
<dbReference type="FunFam" id="3.40.50.10470:FF:000009">
    <property type="entry name" value="Translation initiation factor eIF2B subunit"/>
    <property type="match status" value="1"/>
</dbReference>
<dbReference type="AlphaFoldDB" id="D3BQQ9"/>
<gene>
    <name evidence="10" type="primary">eIF2b2</name>
    <name evidence="10" type="ORF">PPL_10245</name>
</gene>
<dbReference type="GeneID" id="31365716"/>
<dbReference type="FunCoup" id="D3BQQ9">
    <property type="interactions" value="640"/>
</dbReference>
<comment type="similarity">
    <text evidence="2 9">Belongs to the eIF-2B alpha/beta/delta subunits family.</text>
</comment>
<dbReference type="Proteomes" id="UP000001396">
    <property type="component" value="Unassembled WGS sequence"/>
</dbReference>
<dbReference type="RefSeq" id="XP_020428611.1">
    <property type="nucleotide sequence ID" value="XM_020581026.1"/>
</dbReference>
<proteinExistence type="inferred from homology"/>
<comment type="subunit">
    <text evidence="8">Component of the translation initiation factor 2B (eIF2B) complex which is a heterodecamer of two sets of five different subunits: alpha, beta, gamma, delta and epsilon. Subunits alpha, beta and delta comprise a regulatory subcomplex and subunits epsilon and gamma comprise a catalytic subcomplex. Within the complex, the hexameric regulatory complex resides at the center, with the two heterodimeric catalytic subcomplexes bound on opposite sides.</text>
</comment>
<comment type="caution">
    <text evidence="10">The sequence shown here is derived from an EMBL/GenBank/DDBJ whole genome shotgun (WGS) entry which is preliminary data.</text>
</comment>
<dbReference type="SUPFAM" id="SSF100950">
    <property type="entry name" value="NagB/RpiA/CoA transferase-like"/>
    <property type="match status" value="1"/>
</dbReference>
<protein>
    <recommendedName>
        <fullName evidence="6">Translation initiation factor eIF2B subunit beta</fullName>
    </recommendedName>
    <alternativeName>
        <fullName evidence="7">eIF2B GDP-GTP exchange factor subunit beta</fullName>
    </alternativeName>
</protein>
<evidence type="ECO:0000256" key="7">
    <source>
        <dbReference type="ARBA" id="ARBA00044228"/>
    </source>
</evidence>
<dbReference type="InterPro" id="IPR051855">
    <property type="entry name" value="eIF2B_beta_subunit"/>
</dbReference>
<evidence type="ECO:0000313" key="10">
    <source>
        <dbReference type="EMBL" id="EFA76479.1"/>
    </source>
</evidence>
<dbReference type="InterPro" id="IPR037171">
    <property type="entry name" value="NagB/RpiA_transferase-like"/>
</dbReference>
<dbReference type="GO" id="GO:0005085">
    <property type="term" value="F:guanyl-nucleotide exchange factor activity"/>
    <property type="evidence" value="ECO:0007669"/>
    <property type="project" value="TreeGrafter"/>
</dbReference>
<dbReference type="EMBL" id="ADBJ01000047">
    <property type="protein sequence ID" value="EFA76479.1"/>
    <property type="molecule type" value="Genomic_DNA"/>
</dbReference>
<keyword evidence="11" id="KW-1185">Reference proteome</keyword>
<organism evidence="10 11">
    <name type="scientific">Heterostelium pallidum (strain ATCC 26659 / Pp 5 / PN500)</name>
    <name type="common">Cellular slime mold</name>
    <name type="synonym">Polysphondylium pallidum</name>
    <dbReference type="NCBI Taxonomy" id="670386"/>
    <lineage>
        <taxon>Eukaryota</taxon>
        <taxon>Amoebozoa</taxon>
        <taxon>Evosea</taxon>
        <taxon>Eumycetozoa</taxon>
        <taxon>Dictyostelia</taxon>
        <taxon>Acytosteliales</taxon>
        <taxon>Acytosteliaceae</taxon>
        <taxon>Heterostelium</taxon>
    </lineage>
</organism>
<keyword evidence="4 10" id="KW-0396">Initiation factor</keyword>
<dbReference type="InParanoid" id="D3BQQ9"/>
<dbReference type="Pfam" id="PF01008">
    <property type="entry name" value="IF-2B"/>
    <property type="match status" value="1"/>
</dbReference>
<evidence type="ECO:0000256" key="6">
    <source>
        <dbReference type="ARBA" id="ARBA00044122"/>
    </source>
</evidence>
<dbReference type="STRING" id="670386.D3BQQ9"/>
<sequence length="346" mass="39268">MEAQLDSVILLLKRKRITGSFAVSKATAEVLRHYISTTRWPNARVLIDQVKAIGKRLIETQPLELCIGNIVRRVLYIIREEYLALKKDDHSRIKLDSSRNNLLTIEDPDDQDFQQSFNGLKSSILEQIGYLIDELKGFRKSISQQYKEHIHSNEVIMTLGYSRTVEDFLREAGRKRKFGVIVVETAPSLEGQTAALNLAKENIDTTLITDSAVFAMMSRVNKVIIGTHAVMANGGLIATSGTHMLTVAAKYHSVPVMVCTGLYKLCPLYAYDQDTFNDYGSPSAYLKFKEAEHLEQVHSYNPTFDYIPPELVSLFVTNIGAHNPSYIYRLLQEYYYPEDTLEDDDN</sequence>
<evidence type="ECO:0000256" key="4">
    <source>
        <dbReference type="ARBA" id="ARBA00022540"/>
    </source>
</evidence>
<dbReference type="GO" id="GO:0005851">
    <property type="term" value="C:eukaryotic translation initiation factor 2B complex"/>
    <property type="evidence" value="ECO:0007669"/>
    <property type="project" value="TreeGrafter"/>
</dbReference>
<evidence type="ECO:0000256" key="9">
    <source>
        <dbReference type="RuleBase" id="RU003814"/>
    </source>
</evidence>
<evidence type="ECO:0000256" key="3">
    <source>
        <dbReference type="ARBA" id="ARBA00022490"/>
    </source>
</evidence>
<evidence type="ECO:0000256" key="8">
    <source>
        <dbReference type="ARBA" id="ARBA00046432"/>
    </source>
</evidence>
<keyword evidence="5" id="KW-0648">Protein biosynthesis</keyword>
<keyword evidence="3" id="KW-0963">Cytoplasm</keyword>
<accession>D3BQQ9</accession>
<evidence type="ECO:0000256" key="2">
    <source>
        <dbReference type="ARBA" id="ARBA00007251"/>
    </source>
</evidence>
<dbReference type="OMA" id="SHSCAVA"/>
<dbReference type="InterPro" id="IPR000649">
    <property type="entry name" value="IF-2B-related"/>
</dbReference>
<dbReference type="GO" id="GO:0005829">
    <property type="term" value="C:cytosol"/>
    <property type="evidence" value="ECO:0007669"/>
    <property type="project" value="UniProtKB-SubCell"/>
</dbReference>
<dbReference type="GO" id="GO:0003743">
    <property type="term" value="F:translation initiation factor activity"/>
    <property type="evidence" value="ECO:0007669"/>
    <property type="project" value="UniProtKB-KW"/>
</dbReference>
<comment type="subcellular location">
    <subcellularLocation>
        <location evidence="1">Cytoplasm</location>
        <location evidence="1">Cytosol</location>
    </subcellularLocation>
</comment>
<evidence type="ECO:0000256" key="5">
    <source>
        <dbReference type="ARBA" id="ARBA00022917"/>
    </source>
</evidence>
<evidence type="ECO:0000313" key="11">
    <source>
        <dbReference type="Proteomes" id="UP000001396"/>
    </source>
</evidence>
<reference evidence="10 11" key="1">
    <citation type="journal article" date="2011" name="Genome Res.">
        <title>Phylogeny-wide analysis of social amoeba genomes highlights ancient origins for complex intercellular communication.</title>
        <authorList>
            <person name="Heidel A.J."/>
            <person name="Lawal H.M."/>
            <person name="Felder M."/>
            <person name="Schilde C."/>
            <person name="Helps N.R."/>
            <person name="Tunggal B."/>
            <person name="Rivero F."/>
            <person name="John U."/>
            <person name="Schleicher M."/>
            <person name="Eichinger L."/>
            <person name="Platzer M."/>
            <person name="Noegel A.A."/>
            <person name="Schaap P."/>
            <person name="Gloeckner G."/>
        </authorList>
    </citation>
    <scope>NUCLEOTIDE SEQUENCE [LARGE SCALE GENOMIC DNA]</scope>
    <source>
        <strain evidence="11">ATCC 26659 / Pp 5 / PN500</strain>
    </source>
</reference>
<dbReference type="PANTHER" id="PTHR45859">
    <property type="entry name" value="TRANSLATION INITIATION FACTOR EIF-2B SUBUNIT BETA"/>
    <property type="match status" value="1"/>
</dbReference>
<evidence type="ECO:0000256" key="1">
    <source>
        <dbReference type="ARBA" id="ARBA00004514"/>
    </source>
</evidence>
<name>D3BQQ9_HETP5</name>
<dbReference type="InterPro" id="IPR042529">
    <property type="entry name" value="IF_2B-like_C"/>
</dbReference>
<dbReference type="Gene3D" id="3.40.50.10470">
    <property type="entry name" value="Translation initiation factor eif-2b, domain 2"/>
    <property type="match status" value="1"/>
</dbReference>